<dbReference type="SUPFAM" id="SSF50978">
    <property type="entry name" value="WD40 repeat-like"/>
    <property type="match status" value="1"/>
</dbReference>
<dbReference type="InterPro" id="IPR007148">
    <property type="entry name" value="SSU_processome_Utp12"/>
</dbReference>
<reference evidence="7" key="2">
    <citation type="submission" date="2022-06" db="UniProtKB">
        <authorList>
            <consortium name="EnsemblMetazoa"/>
        </authorList>
    </citation>
    <scope>IDENTIFICATION</scope>
    <source>
        <strain evidence="7">p50T (Dazao)</strain>
    </source>
</reference>
<comment type="subcellular location">
    <subcellularLocation>
        <location evidence="1">Nucleus</location>
    </subcellularLocation>
</comment>
<evidence type="ECO:0000256" key="1">
    <source>
        <dbReference type="ARBA" id="ARBA00004123"/>
    </source>
</evidence>
<dbReference type="Gene3D" id="2.130.10.10">
    <property type="entry name" value="YVTN repeat-like/Quinoprotein amine dehydrogenase"/>
    <property type="match status" value="1"/>
</dbReference>
<keyword evidence="4" id="KW-0853">WD repeat</keyword>
<dbReference type="EnsemblMetazoa" id="XM_038019963.1">
    <property type="protein sequence ID" value="XP_037875891.1"/>
    <property type="gene ID" value="LOC101742143"/>
</dbReference>
<evidence type="ECO:0000256" key="4">
    <source>
        <dbReference type="PROSITE-ProRule" id="PRU00221"/>
    </source>
</evidence>
<dbReference type="InterPro" id="IPR052414">
    <property type="entry name" value="U3_snoRNA-assoc_WDR"/>
</dbReference>
<dbReference type="GO" id="GO:0005730">
    <property type="term" value="C:nucleolus"/>
    <property type="evidence" value="ECO:0007669"/>
    <property type="project" value="TreeGrafter"/>
</dbReference>
<dbReference type="KEGG" id="bmor:101742143"/>
<organism evidence="7 8">
    <name type="scientific">Bombyx mori</name>
    <name type="common">Silk moth</name>
    <dbReference type="NCBI Taxonomy" id="7091"/>
    <lineage>
        <taxon>Eukaryota</taxon>
        <taxon>Metazoa</taxon>
        <taxon>Ecdysozoa</taxon>
        <taxon>Arthropoda</taxon>
        <taxon>Hexapoda</taxon>
        <taxon>Insecta</taxon>
        <taxon>Pterygota</taxon>
        <taxon>Neoptera</taxon>
        <taxon>Endopterygota</taxon>
        <taxon>Lepidoptera</taxon>
        <taxon>Glossata</taxon>
        <taxon>Ditrysia</taxon>
        <taxon>Bombycoidea</taxon>
        <taxon>Bombycidae</taxon>
        <taxon>Bombycinae</taxon>
        <taxon>Bombyx</taxon>
    </lineage>
</organism>
<dbReference type="Proteomes" id="UP000005204">
    <property type="component" value="Unassembled WGS sequence"/>
</dbReference>
<dbReference type="GeneID" id="101742143"/>
<comment type="similarity">
    <text evidence="3">Belongs to the UTP5 family.</text>
</comment>
<protein>
    <recommendedName>
        <fullName evidence="6">Small-subunit processome Utp12 domain-containing protein</fullName>
    </recommendedName>
</protein>
<dbReference type="GO" id="GO:0000462">
    <property type="term" value="P:maturation of SSU-rRNA from tricistronic rRNA transcript (SSU-rRNA, 5.8S rRNA, LSU-rRNA)"/>
    <property type="evidence" value="ECO:0007669"/>
    <property type="project" value="TreeGrafter"/>
</dbReference>
<accession>A0A8R2M825</accession>
<feature type="compositionally biased region" description="Polar residues" evidence="5">
    <location>
        <begin position="242"/>
        <end position="251"/>
    </location>
</feature>
<dbReference type="PROSITE" id="PS50082">
    <property type="entry name" value="WD_REPEATS_2"/>
    <property type="match status" value="1"/>
</dbReference>
<feature type="region of interest" description="Disordered" evidence="5">
    <location>
        <begin position="242"/>
        <end position="264"/>
    </location>
</feature>
<dbReference type="InterPro" id="IPR001680">
    <property type="entry name" value="WD40_rpt"/>
</dbReference>
<evidence type="ECO:0000259" key="6">
    <source>
        <dbReference type="Pfam" id="PF04003"/>
    </source>
</evidence>
<name>A0A8R2M825_BOMMO</name>
<dbReference type="PANTHER" id="PTHR44267">
    <property type="entry name" value="WD REPEAT-CONTAINING PROTEIN 43"/>
    <property type="match status" value="1"/>
</dbReference>
<sequence length="628" mass="69426">MAEAMFSEDGKYYSTITKDGRLKIWDTETNVLKQEYTPDLHLTSPPTCLQWTTVSQSVSNLKGNRSNSNASTNENESQCIVLGTTNGKLLIYSISQAKIINVWVPAKHFSAKVTALDWSRKYGLYSCTKDSRVYEWNIEDGSVKQTYNISIENNTKQGSNINAIKIIPHNQHKKSRYLVTASYQLSLWRLHNKDVTLIKSLGYSTSQTAILSLVSFNDTYYIVEGSENERLLSFWDVTVTDESTQNNNDEPTPNKRHKRKHSAVPVQPTPMYSFVLEDAPRAIDSVLREGDGVQLNIVAATRSGVVHYYQHTLNGSSTKPIKPSLTIQTTTADAKPLPLQCCRLQQDGNINLGYLNDRGLVFEKITPDLKTKTQVLIRGDVKEKKKTKQNDNSLLRTEFHSSEATYLDNTAVAPRKRTAPGANPSIEVPMEARLQNLALDVNSKSNVAVNENLTKLLIQGLHSKDKDIILTVLQKNDPRVARVTVSNLPPQYVFMLLEQLTEMSLKKTSQCAAACVWAGAALRGAGGALGGGGGGALAALLAALTNRRSHLCQLLNLKGRLELTLTQRLLALGAEKQDEQTAVLDYNDSSDEDNDADMEPSQSESGASWDESDEQLSDDGDVEISDAE</sequence>
<evidence type="ECO:0000313" key="8">
    <source>
        <dbReference type="Proteomes" id="UP000005204"/>
    </source>
</evidence>
<evidence type="ECO:0000256" key="3">
    <source>
        <dbReference type="ARBA" id="ARBA00038335"/>
    </source>
</evidence>
<dbReference type="InterPro" id="IPR015943">
    <property type="entry name" value="WD40/YVTN_repeat-like_dom_sf"/>
</dbReference>
<feature type="domain" description="Small-subunit processome Utp12" evidence="6">
    <location>
        <begin position="465"/>
        <end position="564"/>
    </location>
</feature>
<dbReference type="InterPro" id="IPR036322">
    <property type="entry name" value="WD40_repeat_dom_sf"/>
</dbReference>
<reference evidence="8" key="1">
    <citation type="journal article" date="2008" name="Insect Biochem. Mol. Biol.">
        <title>The genome of a lepidopteran model insect, the silkworm Bombyx mori.</title>
        <authorList>
            <consortium name="International Silkworm Genome Consortium"/>
        </authorList>
    </citation>
    <scope>NUCLEOTIDE SEQUENCE [LARGE SCALE GENOMIC DNA]</scope>
    <source>
        <strain evidence="8">p50T</strain>
    </source>
</reference>
<dbReference type="AlphaFoldDB" id="A0A8R2M825"/>
<dbReference type="RefSeq" id="XP_037875891.1">
    <property type="nucleotide sequence ID" value="XM_038019963.2"/>
</dbReference>
<evidence type="ECO:0000256" key="5">
    <source>
        <dbReference type="SAM" id="MobiDB-lite"/>
    </source>
</evidence>
<feature type="compositionally biased region" description="Acidic residues" evidence="5">
    <location>
        <begin position="588"/>
        <end position="598"/>
    </location>
</feature>
<dbReference type="PANTHER" id="PTHR44267:SF1">
    <property type="entry name" value="WD REPEAT-CONTAINING PROTEIN 43"/>
    <property type="match status" value="1"/>
</dbReference>
<dbReference type="Pfam" id="PF04003">
    <property type="entry name" value="Utp12"/>
    <property type="match status" value="1"/>
</dbReference>
<feature type="region of interest" description="Disordered" evidence="5">
    <location>
        <begin position="581"/>
        <end position="628"/>
    </location>
</feature>
<feature type="repeat" description="WD" evidence="4">
    <location>
        <begin position="1"/>
        <end position="35"/>
    </location>
</feature>
<feature type="compositionally biased region" description="Acidic residues" evidence="5">
    <location>
        <begin position="610"/>
        <end position="628"/>
    </location>
</feature>
<evidence type="ECO:0000313" key="7">
    <source>
        <dbReference type="EnsemblMetazoa" id="XP_037875891.1"/>
    </source>
</evidence>
<proteinExistence type="inferred from homology"/>
<keyword evidence="8" id="KW-1185">Reference proteome</keyword>
<evidence type="ECO:0000256" key="2">
    <source>
        <dbReference type="ARBA" id="ARBA00023242"/>
    </source>
</evidence>
<keyword evidence="2" id="KW-0539">Nucleus</keyword>